<evidence type="ECO:0000313" key="1">
    <source>
        <dbReference type="EnsemblMetazoa" id="PPA25438.1"/>
    </source>
</evidence>
<dbReference type="EnsemblMetazoa" id="PPA25438.1">
    <property type="protein sequence ID" value="PPA25438.1"/>
    <property type="gene ID" value="WBGene00114992"/>
</dbReference>
<sequence length="188" mass="21562">MKVVFIPILLLPFLSAFGLIGNIIQGISGSTSELTIRGQLFCNGKPIGGKIRLIEKDLIMKDELDEVDIIVRKEDKRLFDPSLNEVCGPISQFYLHAEEKESDGAEWIMKIQPKCDDNPLCENEFVVDWSKKSIRGKQTFDMKKIDVCDEEHIRKSSEDPHSYVSFASGIEDDWGKDRKKRNDRRDKN</sequence>
<dbReference type="Proteomes" id="UP000005239">
    <property type="component" value="Unassembled WGS sequence"/>
</dbReference>
<evidence type="ECO:0000313" key="2">
    <source>
        <dbReference type="Proteomes" id="UP000005239"/>
    </source>
</evidence>
<organism evidence="1 2">
    <name type="scientific">Pristionchus pacificus</name>
    <name type="common">Parasitic nematode worm</name>
    <dbReference type="NCBI Taxonomy" id="54126"/>
    <lineage>
        <taxon>Eukaryota</taxon>
        <taxon>Metazoa</taxon>
        <taxon>Ecdysozoa</taxon>
        <taxon>Nematoda</taxon>
        <taxon>Chromadorea</taxon>
        <taxon>Rhabditida</taxon>
        <taxon>Rhabditina</taxon>
        <taxon>Diplogasteromorpha</taxon>
        <taxon>Diplogasteroidea</taxon>
        <taxon>Neodiplogasteridae</taxon>
        <taxon>Pristionchus</taxon>
    </lineage>
</organism>
<reference evidence="2" key="1">
    <citation type="journal article" date="2008" name="Nat. Genet.">
        <title>The Pristionchus pacificus genome provides a unique perspective on nematode lifestyle and parasitism.</title>
        <authorList>
            <person name="Dieterich C."/>
            <person name="Clifton S.W."/>
            <person name="Schuster L.N."/>
            <person name="Chinwalla A."/>
            <person name="Delehaunty K."/>
            <person name="Dinkelacker I."/>
            <person name="Fulton L."/>
            <person name="Fulton R."/>
            <person name="Godfrey J."/>
            <person name="Minx P."/>
            <person name="Mitreva M."/>
            <person name="Roeseler W."/>
            <person name="Tian H."/>
            <person name="Witte H."/>
            <person name="Yang S.P."/>
            <person name="Wilson R.K."/>
            <person name="Sommer R.J."/>
        </authorList>
    </citation>
    <scope>NUCLEOTIDE SEQUENCE [LARGE SCALE GENOMIC DNA]</scope>
    <source>
        <strain evidence="2">PS312</strain>
    </source>
</reference>
<dbReference type="InterPro" id="IPR038479">
    <property type="entry name" value="Transthyretin-like_sf"/>
</dbReference>
<reference evidence="1" key="2">
    <citation type="submission" date="2022-06" db="UniProtKB">
        <authorList>
            <consortium name="EnsemblMetazoa"/>
        </authorList>
    </citation>
    <scope>IDENTIFICATION</scope>
    <source>
        <strain evidence="1">PS312</strain>
    </source>
</reference>
<accession>A0A2A6CQW0</accession>
<protein>
    <submittedName>
        <fullName evidence="1">Uncharacterized protein</fullName>
    </submittedName>
</protein>
<dbReference type="Gene3D" id="2.60.40.3330">
    <property type="match status" value="1"/>
</dbReference>
<dbReference type="AlphaFoldDB" id="A0A2A6CQW0"/>
<name>A0A2A6CQW0_PRIPA</name>
<keyword evidence="2" id="KW-1185">Reference proteome</keyword>
<gene>
    <name evidence="1" type="primary">WBGene00114992</name>
</gene>
<accession>A0A8R1UHL7</accession>
<proteinExistence type="predicted"/>